<gene>
    <name evidence="1" type="primary">Cnig_chr_II.g4990</name>
    <name evidence="1" type="ORF">B9Z55_004990</name>
</gene>
<comment type="caution">
    <text evidence="1">The sequence shown here is derived from an EMBL/GenBank/DDBJ whole genome shotgun (WGS) entry which is preliminary data.</text>
</comment>
<protein>
    <submittedName>
        <fullName evidence="1">Uncharacterized protein</fullName>
    </submittedName>
</protein>
<accession>A0A2G5UYX9</accession>
<sequence>MIRNSGFFPIQNIQNPYFQAAIHGIIAPMKHLSAFEVLGVEVLPLSLENNSCTGSNEKMKHPDSSELRVADFGTVEEVLNANLEKSVSSTAKLSGNN</sequence>
<evidence type="ECO:0000313" key="2">
    <source>
        <dbReference type="Proteomes" id="UP000230233"/>
    </source>
</evidence>
<name>A0A2G5UYX9_9PELO</name>
<organism evidence="1 2">
    <name type="scientific">Caenorhabditis nigoni</name>
    <dbReference type="NCBI Taxonomy" id="1611254"/>
    <lineage>
        <taxon>Eukaryota</taxon>
        <taxon>Metazoa</taxon>
        <taxon>Ecdysozoa</taxon>
        <taxon>Nematoda</taxon>
        <taxon>Chromadorea</taxon>
        <taxon>Rhabditida</taxon>
        <taxon>Rhabditina</taxon>
        <taxon>Rhabditomorpha</taxon>
        <taxon>Rhabditoidea</taxon>
        <taxon>Rhabditidae</taxon>
        <taxon>Peloderinae</taxon>
        <taxon>Caenorhabditis</taxon>
    </lineage>
</organism>
<dbReference type="AlphaFoldDB" id="A0A2G5UYX9"/>
<proteinExistence type="predicted"/>
<dbReference type="Proteomes" id="UP000230233">
    <property type="component" value="Chromosome II"/>
</dbReference>
<evidence type="ECO:0000313" key="1">
    <source>
        <dbReference type="EMBL" id="PIC44718.1"/>
    </source>
</evidence>
<reference evidence="2" key="1">
    <citation type="submission" date="2017-10" db="EMBL/GenBank/DDBJ databases">
        <title>Rapid genome shrinkage in a self-fertile nematode reveals novel sperm competition proteins.</title>
        <authorList>
            <person name="Yin D."/>
            <person name="Schwarz E.M."/>
            <person name="Thomas C.G."/>
            <person name="Felde R.L."/>
            <person name="Korf I.F."/>
            <person name="Cutter A.D."/>
            <person name="Schartner C.M."/>
            <person name="Ralston E.J."/>
            <person name="Meyer B.J."/>
            <person name="Haag E.S."/>
        </authorList>
    </citation>
    <scope>NUCLEOTIDE SEQUENCE [LARGE SCALE GENOMIC DNA]</scope>
    <source>
        <strain evidence="2">JU1422</strain>
    </source>
</reference>
<dbReference type="EMBL" id="PDUG01000002">
    <property type="protein sequence ID" value="PIC44718.1"/>
    <property type="molecule type" value="Genomic_DNA"/>
</dbReference>
<keyword evidence="2" id="KW-1185">Reference proteome</keyword>